<sequence length="203" mass="23324">MSGLDTLIAKSLELVVRDNLGQITFERIEKRLFEKYVISFSQAVEDFEKLDTVLREFFGGDADGVEKNLLDKIVAMREQKNHVKQWMTLEDARLMRMMLKSLGDEDKKNIINTVMGESKTISDILEISNIPQTSGYRKINSLIRDGVLLPHDHVNTSDGKKVTKYKAIFENVRISVEKNKIVMKILPTRESIDKSRIMQIMCS</sequence>
<dbReference type="OrthoDB" id="10985at2157"/>
<evidence type="ECO:0000313" key="2">
    <source>
        <dbReference type="Proteomes" id="UP000232412"/>
    </source>
</evidence>
<protein>
    <submittedName>
        <fullName evidence="1">Uncharacterized protein</fullName>
    </submittedName>
</protein>
<dbReference type="EMBL" id="FRFC01000004">
    <property type="protein sequence ID" value="SHO46690.1"/>
    <property type="molecule type" value="Genomic_DNA"/>
</dbReference>
<dbReference type="RefSeq" id="WP_101010478.1">
    <property type="nucleotide sequence ID" value="NZ_FRFC01000004.1"/>
</dbReference>
<accession>A0A2H1EIN1</accession>
<evidence type="ECO:0000313" key="1">
    <source>
        <dbReference type="EMBL" id="SHO46690.1"/>
    </source>
</evidence>
<keyword evidence="2" id="KW-1185">Reference proteome</keyword>
<name>A0A2H1EIN1_9ARCH</name>
<gene>
    <name evidence="1" type="ORF">NSIN_30236</name>
</gene>
<organism evidence="1 2">
    <name type="scientific">Nitrosotalea sinensis</name>
    <dbReference type="NCBI Taxonomy" id="1499975"/>
    <lineage>
        <taxon>Archaea</taxon>
        <taxon>Nitrososphaerota</taxon>
        <taxon>Nitrososphaeria</taxon>
        <taxon>Nitrosotaleales</taxon>
        <taxon>Nitrosotaleaceae</taxon>
        <taxon>Nitrosotalea</taxon>
    </lineage>
</organism>
<reference evidence="2" key="1">
    <citation type="submission" date="2016-12" db="EMBL/GenBank/DDBJ databases">
        <authorList>
            <person name="Herbold C."/>
        </authorList>
    </citation>
    <scope>NUCLEOTIDE SEQUENCE [LARGE SCALE GENOMIC DNA]</scope>
</reference>
<dbReference type="AlphaFoldDB" id="A0A2H1EIN1"/>
<proteinExistence type="predicted"/>
<dbReference type="Proteomes" id="UP000232412">
    <property type="component" value="Unassembled WGS sequence"/>
</dbReference>